<dbReference type="RefSeq" id="WP_155316873.1">
    <property type="nucleotide sequence ID" value="NZ_AP021874.1"/>
</dbReference>
<evidence type="ECO:0000313" key="3">
    <source>
        <dbReference type="Proteomes" id="UP000427906"/>
    </source>
</evidence>
<evidence type="ECO:0000313" key="2">
    <source>
        <dbReference type="EMBL" id="BBO68753.1"/>
    </source>
</evidence>
<dbReference type="OrthoDB" id="5419787at2"/>
<keyword evidence="3" id="KW-1185">Reference proteome</keyword>
<organism evidence="2 3">
    <name type="scientific">Desulfosarcina alkanivorans</name>
    <dbReference type="NCBI Taxonomy" id="571177"/>
    <lineage>
        <taxon>Bacteria</taxon>
        <taxon>Pseudomonadati</taxon>
        <taxon>Thermodesulfobacteriota</taxon>
        <taxon>Desulfobacteria</taxon>
        <taxon>Desulfobacterales</taxon>
        <taxon>Desulfosarcinaceae</taxon>
        <taxon>Desulfosarcina</taxon>
    </lineage>
</organism>
<evidence type="ECO:0000256" key="1">
    <source>
        <dbReference type="SAM" id="Phobius"/>
    </source>
</evidence>
<dbReference type="AlphaFoldDB" id="A0A5K7YJS2"/>
<feature type="transmembrane region" description="Helical" evidence="1">
    <location>
        <begin position="165"/>
        <end position="190"/>
    </location>
</feature>
<protein>
    <recommendedName>
        <fullName evidence="4">DUF106 domain-containing protein</fullName>
    </recommendedName>
</protein>
<accession>A0A5K7YJS2</accession>
<dbReference type="KEGG" id="dalk:DSCA_26830"/>
<evidence type="ECO:0008006" key="4">
    <source>
        <dbReference type="Google" id="ProtNLM"/>
    </source>
</evidence>
<feature type="transmembrane region" description="Helical" evidence="1">
    <location>
        <begin position="36"/>
        <end position="55"/>
    </location>
</feature>
<reference evidence="2 3" key="1">
    <citation type="submission" date="2019-11" db="EMBL/GenBank/DDBJ databases">
        <title>Comparative genomics of hydrocarbon-degrading Desulfosarcina strains.</title>
        <authorList>
            <person name="Watanabe M."/>
            <person name="Kojima H."/>
            <person name="Fukui M."/>
        </authorList>
    </citation>
    <scope>NUCLEOTIDE SEQUENCE [LARGE SCALE GENOMIC DNA]</scope>
    <source>
        <strain evidence="2 3">PL12</strain>
    </source>
</reference>
<keyword evidence="1" id="KW-1133">Transmembrane helix</keyword>
<feature type="transmembrane region" description="Helical" evidence="1">
    <location>
        <begin position="112"/>
        <end position="131"/>
    </location>
</feature>
<dbReference type="Proteomes" id="UP000427906">
    <property type="component" value="Chromosome"/>
</dbReference>
<dbReference type="EMBL" id="AP021874">
    <property type="protein sequence ID" value="BBO68753.1"/>
    <property type="molecule type" value="Genomic_DNA"/>
</dbReference>
<keyword evidence="1" id="KW-0812">Transmembrane</keyword>
<name>A0A5K7YJS2_9BACT</name>
<sequence length="212" mass="24338">MDDFLDMLWDRIMDGIGAIAAILDAILAPLNQHLGPAMVILLLVAVLVAFTKLLARVYHTQRYVELKANYEHWFELRKEAMACEDREKGKALARNIDQVQLNKAYYDYFFEGFLKSIITTILPILFAAAYVNRAYAPDNLMRLVGRDYIYKFSRSGSDPVVISSFFWFVISLFLVYLAWFAAGVIIRTFFGKKKTRRLDSESDARPSEGPQD</sequence>
<gene>
    <name evidence="2" type="ORF">DSCA_26830</name>
</gene>
<proteinExistence type="predicted"/>
<keyword evidence="1" id="KW-0472">Membrane</keyword>